<name>A0A3M7QQD9_BRAPC</name>
<reference evidence="1 2" key="1">
    <citation type="journal article" date="2018" name="Sci. Rep.">
        <title>Genomic signatures of local adaptation to the degree of environmental predictability in rotifers.</title>
        <authorList>
            <person name="Franch-Gras L."/>
            <person name="Hahn C."/>
            <person name="Garcia-Roger E.M."/>
            <person name="Carmona M.J."/>
            <person name="Serra M."/>
            <person name="Gomez A."/>
        </authorList>
    </citation>
    <scope>NUCLEOTIDE SEQUENCE [LARGE SCALE GENOMIC DNA]</scope>
    <source>
        <strain evidence="1">HYR1</strain>
    </source>
</reference>
<feature type="non-terminal residue" evidence="1">
    <location>
        <position position="1"/>
    </location>
</feature>
<evidence type="ECO:0000313" key="1">
    <source>
        <dbReference type="EMBL" id="RNA13493.1"/>
    </source>
</evidence>
<proteinExistence type="predicted"/>
<dbReference type="EMBL" id="REGN01005396">
    <property type="protein sequence ID" value="RNA13493.1"/>
    <property type="molecule type" value="Genomic_DNA"/>
</dbReference>
<dbReference type="OrthoDB" id="10625454at2759"/>
<gene>
    <name evidence="1" type="ORF">BpHYR1_019061</name>
</gene>
<dbReference type="Proteomes" id="UP000276133">
    <property type="component" value="Unassembled WGS sequence"/>
</dbReference>
<protein>
    <submittedName>
        <fullName evidence="1">Uncharacterized protein</fullName>
    </submittedName>
</protein>
<evidence type="ECO:0000313" key="2">
    <source>
        <dbReference type="Proteomes" id="UP000276133"/>
    </source>
</evidence>
<dbReference type="AlphaFoldDB" id="A0A3M7QQD9"/>
<accession>A0A3M7QQD9</accession>
<sequence>FILTYYFQYVTNSKNFGDECKADKTTLETTSNSENFETTARTLNLINTNSDKIIEEVSTLFDIQEFTYFAETKKSLMDVTSKERTEQSISQHLTTVFEEKFYETSSKTLFTIFNQVTEKAETSSGLITLNQLVTSVQPGQIGAKCINYTYCNGIVNGTLAQYTTMDCINGFCQCKDPYTDIAYNPYRCVFPNGNGNYSCRENIQCSDKCNSNGNNDGKCVSNSIQG</sequence>
<organism evidence="1 2">
    <name type="scientific">Brachionus plicatilis</name>
    <name type="common">Marine rotifer</name>
    <name type="synonym">Brachionus muelleri</name>
    <dbReference type="NCBI Taxonomy" id="10195"/>
    <lineage>
        <taxon>Eukaryota</taxon>
        <taxon>Metazoa</taxon>
        <taxon>Spiralia</taxon>
        <taxon>Gnathifera</taxon>
        <taxon>Rotifera</taxon>
        <taxon>Eurotatoria</taxon>
        <taxon>Monogononta</taxon>
        <taxon>Pseudotrocha</taxon>
        <taxon>Ploima</taxon>
        <taxon>Brachionidae</taxon>
        <taxon>Brachionus</taxon>
    </lineage>
</organism>
<comment type="caution">
    <text evidence="1">The sequence shown here is derived from an EMBL/GenBank/DDBJ whole genome shotgun (WGS) entry which is preliminary data.</text>
</comment>
<keyword evidence="2" id="KW-1185">Reference proteome</keyword>